<reference evidence="1 2" key="1">
    <citation type="submission" date="2020-09" db="EMBL/GenBank/DDBJ databases">
        <title>Methylomonas albis sp. nov. and Methylomonas fluvii sp. nov.: Two cold-adapted methanotrophs from the River Elbe and an amended description of Methylovulum psychrotolerans strain Eb1.</title>
        <authorList>
            <person name="Bussmann I.K."/>
            <person name="Klings K.-W."/>
            <person name="Warnstedt J."/>
            <person name="Hoppert M."/>
            <person name="Saborowski A."/>
            <person name="Horn F."/>
            <person name="Liebner S."/>
        </authorList>
    </citation>
    <scope>NUCLEOTIDE SEQUENCE [LARGE SCALE GENOMIC DNA]</scope>
    <source>
        <strain evidence="1 2">EbA</strain>
    </source>
</reference>
<gene>
    <name evidence="1" type="ORF">IE877_08415</name>
</gene>
<dbReference type="Proteomes" id="UP000652176">
    <property type="component" value="Unassembled WGS sequence"/>
</dbReference>
<proteinExistence type="predicted"/>
<evidence type="ECO:0000313" key="2">
    <source>
        <dbReference type="Proteomes" id="UP000652176"/>
    </source>
</evidence>
<evidence type="ECO:0008006" key="3">
    <source>
        <dbReference type="Google" id="ProtNLM"/>
    </source>
</evidence>
<dbReference type="EMBL" id="JACXSS010000001">
    <property type="protein sequence ID" value="MBD9355907.1"/>
    <property type="molecule type" value="Genomic_DNA"/>
</dbReference>
<protein>
    <recommendedName>
        <fullName evidence="3">Competence protein</fullName>
    </recommendedName>
</protein>
<name>A0ABR9CYG4_9GAMM</name>
<sequence length="229" mass="27011">MAKCGSQKTWHWAHLRPLECDPWWENETQWHRDWKSLFPTEWQEVVHIDQETGEKHVADVKTERGLVIEFQHSNMPTEELRARESFYKNMIWVVDGRSFAQNFDIDKDPLPHPKSQLLEEIVFHSGLASAFFKRSDLENEAGPLYELHRATTIETQIRHDYRGHHFYKWKRPRDIWHQATAPVFLDFGTPELIRLMHYNPASQRCIQRVAKHSLVAKNGGHIEPLSDGA</sequence>
<comment type="caution">
    <text evidence="1">The sequence shown here is derived from an EMBL/GenBank/DDBJ whole genome shotgun (WGS) entry which is preliminary data.</text>
</comment>
<organism evidence="1 2">
    <name type="scientific">Methylomonas albis</name>
    <dbReference type="NCBI Taxonomy" id="1854563"/>
    <lineage>
        <taxon>Bacteria</taxon>
        <taxon>Pseudomonadati</taxon>
        <taxon>Pseudomonadota</taxon>
        <taxon>Gammaproteobacteria</taxon>
        <taxon>Methylococcales</taxon>
        <taxon>Methylococcaceae</taxon>
        <taxon>Methylomonas</taxon>
    </lineage>
</organism>
<accession>A0ABR9CYG4</accession>
<evidence type="ECO:0000313" key="1">
    <source>
        <dbReference type="EMBL" id="MBD9355907.1"/>
    </source>
</evidence>
<keyword evidence="2" id="KW-1185">Reference proteome</keyword>